<keyword evidence="1" id="KW-0812">Transmembrane</keyword>
<organism evidence="2">
    <name type="scientific">uncultured Caudovirales phage</name>
    <dbReference type="NCBI Taxonomy" id="2100421"/>
    <lineage>
        <taxon>Viruses</taxon>
        <taxon>Duplodnaviria</taxon>
        <taxon>Heunggongvirae</taxon>
        <taxon>Uroviricota</taxon>
        <taxon>Caudoviricetes</taxon>
        <taxon>Peduoviridae</taxon>
        <taxon>Maltschvirus</taxon>
        <taxon>Maltschvirus maltsch</taxon>
    </lineage>
</organism>
<evidence type="ECO:0000256" key="1">
    <source>
        <dbReference type="SAM" id="Phobius"/>
    </source>
</evidence>
<dbReference type="EMBL" id="LR796623">
    <property type="protein sequence ID" value="CAB4154495.1"/>
    <property type="molecule type" value="Genomic_DNA"/>
</dbReference>
<keyword evidence="1" id="KW-0472">Membrane</keyword>
<keyword evidence="1" id="KW-1133">Transmembrane helix</keyword>
<accession>A0A6J5NBH7</accession>
<protein>
    <submittedName>
        <fullName evidence="2">Uncharacterized protein</fullName>
    </submittedName>
</protein>
<proteinExistence type="predicted"/>
<evidence type="ECO:0000313" key="2">
    <source>
        <dbReference type="EMBL" id="CAB4154495.1"/>
    </source>
</evidence>
<reference evidence="2" key="1">
    <citation type="submission" date="2020-04" db="EMBL/GenBank/DDBJ databases">
        <authorList>
            <person name="Chiriac C."/>
            <person name="Salcher M."/>
            <person name="Ghai R."/>
            <person name="Kavagutti S V."/>
        </authorList>
    </citation>
    <scope>NUCLEOTIDE SEQUENCE</scope>
</reference>
<gene>
    <name evidence="2" type="ORF">UFOVP650_10</name>
</gene>
<feature type="transmembrane region" description="Helical" evidence="1">
    <location>
        <begin position="35"/>
        <end position="56"/>
    </location>
</feature>
<name>A0A6J5NBH7_9CAUD</name>
<sequence length="62" mass="6854">MGDSEVFREEVTAVDVDVSEHDEAKSRRNLSVVDYSVGLDAVLFQAVPAFLVAGACRLRRRT</sequence>